<gene>
    <name evidence="1" type="ORF">AMELA_G00062130</name>
</gene>
<dbReference type="GO" id="GO:0005737">
    <property type="term" value="C:cytoplasm"/>
    <property type="evidence" value="ECO:0007669"/>
    <property type="project" value="TreeGrafter"/>
</dbReference>
<dbReference type="EMBL" id="JAAGNN010000005">
    <property type="protein sequence ID" value="KAF4089049.1"/>
    <property type="molecule type" value="Genomic_DNA"/>
</dbReference>
<protein>
    <submittedName>
        <fullName evidence="1">Uncharacterized protein</fullName>
    </submittedName>
</protein>
<keyword evidence="2" id="KW-1185">Reference proteome</keyword>
<organism evidence="1 2">
    <name type="scientific">Ameiurus melas</name>
    <name type="common">Black bullhead</name>
    <name type="synonym">Silurus melas</name>
    <dbReference type="NCBI Taxonomy" id="219545"/>
    <lineage>
        <taxon>Eukaryota</taxon>
        <taxon>Metazoa</taxon>
        <taxon>Chordata</taxon>
        <taxon>Craniata</taxon>
        <taxon>Vertebrata</taxon>
        <taxon>Euteleostomi</taxon>
        <taxon>Actinopterygii</taxon>
        <taxon>Neopterygii</taxon>
        <taxon>Teleostei</taxon>
        <taxon>Ostariophysi</taxon>
        <taxon>Siluriformes</taxon>
        <taxon>Ictaluridae</taxon>
        <taxon>Ameiurus</taxon>
    </lineage>
</organism>
<accession>A0A7J6B3T4</accession>
<comment type="caution">
    <text evidence="1">The sequence shown here is derived from an EMBL/GenBank/DDBJ whole genome shotgun (WGS) entry which is preliminary data.</text>
</comment>
<evidence type="ECO:0000313" key="2">
    <source>
        <dbReference type="Proteomes" id="UP000593565"/>
    </source>
</evidence>
<proteinExistence type="predicted"/>
<reference evidence="1 2" key="1">
    <citation type="submission" date="2020-02" db="EMBL/GenBank/DDBJ databases">
        <title>A chromosome-scale genome assembly of the black bullhead catfish (Ameiurus melas).</title>
        <authorList>
            <person name="Wen M."/>
            <person name="Zham M."/>
            <person name="Cabau C."/>
            <person name="Klopp C."/>
            <person name="Donnadieu C."/>
            <person name="Roques C."/>
            <person name="Bouchez O."/>
            <person name="Lampietro C."/>
            <person name="Jouanno E."/>
            <person name="Herpin A."/>
            <person name="Louis A."/>
            <person name="Berthelot C."/>
            <person name="Parey E."/>
            <person name="Roest-Crollius H."/>
            <person name="Braasch I."/>
            <person name="Postlethwait J."/>
            <person name="Robinson-Rechavi M."/>
            <person name="Echchiki A."/>
            <person name="Begum T."/>
            <person name="Montfort J."/>
            <person name="Schartl M."/>
            <person name="Bobe J."/>
            <person name="Guiguen Y."/>
        </authorList>
    </citation>
    <scope>NUCLEOTIDE SEQUENCE [LARGE SCALE GENOMIC DNA]</scope>
    <source>
        <strain evidence="1">M_S1</strain>
        <tissue evidence="1">Blood</tissue>
    </source>
</reference>
<name>A0A7J6B3T4_AMEME</name>
<sequence>MEQCWMVALGPLFRKSGYELLCCILGASYLGQQRPPGHLELLGEGKLEAKLAEGQQVEVLTVLFWSSVDPLLHRLFQFWVLQNVGDQSLLGHELGLATQKQQQMMNEDWLCSRVKLCQLITGPNVQDPVEVMINTQSNPPPHYNPSSILPTLEAFSGAFGELRGRRSEGKMNYMVQNALGPNPVQTDVVHHFAEMLSRDILDAAVRKQDIQFTKDRDQTCNITQSEVNRWTMSDQEKLAKRLAAEIYSNALKELAKHGSPAGRKYEEQPVVQTKQTYEKEIINEIHSEPTSYLRSSMHHCEQDGPAPEIDHIYHQRSTTNPTTLDDMAHLGSLDYPDAPPSTPLLPEMLKSRASFTRKLKGGLAKEFLPSTPPPTPKDQQSLLELTDSTVDKSEFMVRLMRSLSLACSQLGEDNGTENENRFQSEISDYAAQLSADIIHCITATQAVSNRNIETPVRDVQVLANHLAEEIIMTSLAEVMRSKKEDRTSQETPSYFENTTQALSDTLLSESIPDIPPVEALRDMAGRLITNTLVQAFSELGSGSLQHATSKPLPDPASEPMLWEQENDQYLNTSVHIANSHQTQTNGCSNVKSKSNYIPLDSRTGTLEHIFAENIVHEVLKCSIREASNCHLRCKVSSSVASQDVKRAFISETLCRDTQELQCVLLWAAASQMGTSTLQIDLTDKHIQQQLCSVSLQAQFLGWTVGHLMTSLLQYCEDLRTASRGHSKISTSLLGHLMSHVALD</sequence>
<dbReference type="PANTHER" id="PTHR10226">
    <property type="entry name" value="A KINASE ANCHOR PROTEIN"/>
    <property type="match status" value="1"/>
</dbReference>
<dbReference type="InterPro" id="IPR008382">
    <property type="entry name" value="SPHK1-interactor_AKAP_110"/>
</dbReference>
<dbReference type="AlphaFoldDB" id="A0A7J6B3T4"/>
<evidence type="ECO:0000313" key="1">
    <source>
        <dbReference type="EMBL" id="KAF4089049.1"/>
    </source>
</evidence>
<dbReference type="GO" id="GO:0051018">
    <property type="term" value="F:protein kinase A binding"/>
    <property type="evidence" value="ECO:0007669"/>
    <property type="project" value="TreeGrafter"/>
</dbReference>
<dbReference type="Proteomes" id="UP000593565">
    <property type="component" value="Unassembled WGS sequence"/>
</dbReference>
<dbReference type="GO" id="GO:0008104">
    <property type="term" value="P:intracellular protein localization"/>
    <property type="evidence" value="ECO:0007669"/>
    <property type="project" value="TreeGrafter"/>
</dbReference>
<dbReference type="PANTHER" id="PTHR10226:SF3">
    <property type="entry name" value="A-KINASE ANCHOR PROTEIN 11"/>
    <property type="match status" value="1"/>
</dbReference>